<feature type="active site" description="Acyl-thioester intermediate" evidence="2">
    <location>
        <position position="259"/>
    </location>
</feature>
<dbReference type="Gene3D" id="2.60.40.10">
    <property type="entry name" value="Immunoglobulins"/>
    <property type="match status" value="1"/>
</dbReference>
<dbReference type="InterPro" id="IPR005754">
    <property type="entry name" value="Sortase"/>
</dbReference>
<evidence type="ECO:0000256" key="1">
    <source>
        <dbReference type="ARBA" id="ARBA00022801"/>
    </source>
</evidence>
<evidence type="ECO:0000313" key="5">
    <source>
        <dbReference type="Proteomes" id="UP000450457"/>
    </source>
</evidence>
<dbReference type="Pfam" id="PF04203">
    <property type="entry name" value="Sortase"/>
    <property type="match status" value="1"/>
</dbReference>
<feature type="transmembrane region" description="Helical" evidence="3">
    <location>
        <begin position="48"/>
        <end position="67"/>
    </location>
</feature>
<dbReference type="Proteomes" id="UP000450457">
    <property type="component" value="Unassembled WGS sequence"/>
</dbReference>
<evidence type="ECO:0000256" key="3">
    <source>
        <dbReference type="SAM" id="Phobius"/>
    </source>
</evidence>
<organism evidence="4 5">
    <name type="scientific">Halobacillus litoralis</name>
    <dbReference type="NCBI Taxonomy" id="45668"/>
    <lineage>
        <taxon>Bacteria</taxon>
        <taxon>Bacillati</taxon>
        <taxon>Bacillota</taxon>
        <taxon>Bacilli</taxon>
        <taxon>Bacillales</taxon>
        <taxon>Bacillaceae</taxon>
        <taxon>Halobacillus</taxon>
    </lineage>
</organism>
<keyword evidence="3" id="KW-0472">Membrane</keyword>
<reference evidence="4 5" key="1">
    <citation type="submission" date="2019-11" db="EMBL/GenBank/DDBJ databases">
        <title>Genome sequences of 17 halophilic strains isolated from different environments.</title>
        <authorList>
            <person name="Furrow R.E."/>
        </authorList>
    </citation>
    <scope>NUCLEOTIDE SEQUENCE [LARGE SCALE GENOMIC DNA]</scope>
    <source>
        <strain evidence="4 5">SL-4</strain>
    </source>
</reference>
<sequence length="372" mass="41579">MGMGSIRSLGCCFSKLHLYEKGESKIIGREGERLFPSFNYRGELIMKIGWRLYFTVVGLVAMVMVSYEMNVWTFGSETEANPDLVRVENVSQSLNVQEASSDDKREILDGEFTVLNKDKDLNDEKVVKDKEQSDAGIIPSHIHIPSIGVDAPVEDVGILDNGQMGVPEDPQASGWFEPGTQPGNRGNAVIAGHVDSRTGPAVFYDLKKLQIGDEIKIQDKEGDEKVYIVEKLESYPMEDSPIEKIFGSTNEKRLNLITCTGEFVRDRGGHQDRLVVYSKLKEPEMDQKDITPPAKVQVQGTFITWHAVREDYVAGYRVYKSKGGEDFQKVASISKHERKTFVDAAASEHQYYVTTVNQDGQESSPSEIVGQK</sequence>
<name>A0A845FFR5_9BACI</name>
<dbReference type="InterPro" id="IPR042001">
    <property type="entry name" value="Sortase_F"/>
</dbReference>
<evidence type="ECO:0000313" key="4">
    <source>
        <dbReference type="EMBL" id="MYL72456.1"/>
    </source>
</evidence>
<dbReference type="EMBL" id="WMFA01000009">
    <property type="protein sequence ID" value="MYL72456.1"/>
    <property type="molecule type" value="Genomic_DNA"/>
</dbReference>
<keyword evidence="1" id="KW-0378">Hydrolase</keyword>
<feature type="active site" description="Proton donor/acceptor" evidence="2">
    <location>
        <position position="193"/>
    </location>
</feature>
<protein>
    <submittedName>
        <fullName evidence="4">Sortase</fullName>
    </submittedName>
</protein>
<gene>
    <name evidence="4" type="ORF">GLW00_16540</name>
</gene>
<dbReference type="InterPro" id="IPR023365">
    <property type="entry name" value="Sortase_dom-sf"/>
</dbReference>
<proteinExistence type="predicted"/>
<comment type="caution">
    <text evidence="4">The sequence shown here is derived from an EMBL/GenBank/DDBJ whole genome shotgun (WGS) entry which is preliminary data.</text>
</comment>
<keyword evidence="3" id="KW-0812">Transmembrane</keyword>
<evidence type="ECO:0000256" key="2">
    <source>
        <dbReference type="PIRSR" id="PIRSR605754-1"/>
    </source>
</evidence>
<dbReference type="SUPFAM" id="SSF63817">
    <property type="entry name" value="Sortase"/>
    <property type="match status" value="1"/>
</dbReference>
<dbReference type="AlphaFoldDB" id="A0A845FFR5"/>
<keyword evidence="3" id="KW-1133">Transmembrane helix</keyword>
<dbReference type="GO" id="GO:0016787">
    <property type="term" value="F:hydrolase activity"/>
    <property type="evidence" value="ECO:0007669"/>
    <property type="project" value="UniProtKB-KW"/>
</dbReference>
<accession>A0A845FFR5</accession>
<dbReference type="InterPro" id="IPR013783">
    <property type="entry name" value="Ig-like_fold"/>
</dbReference>
<dbReference type="CDD" id="cd05829">
    <property type="entry name" value="Sortase_F"/>
    <property type="match status" value="1"/>
</dbReference>
<dbReference type="Gene3D" id="2.40.260.10">
    <property type="entry name" value="Sortase"/>
    <property type="match status" value="1"/>
</dbReference>